<gene>
    <name evidence="2" type="ORF">WCY31_09650</name>
</gene>
<dbReference type="EMBL" id="CP147920">
    <property type="protein sequence ID" value="XAU14508.1"/>
    <property type="molecule type" value="Genomic_DNA"/>
</dbReference>
<keyword evidence="1" id="KW-0812">Transmembrane</keyword>
<feature type="transmembrane region" description="Helical" evidence="1">
    <location>
        <begin position="273"/>
        <end position="295"/>
    </location>
</feature>
<name>A0ABZ3H7K1_9BACT</name>
<keyword evidence="1" id="KW-0472">Membrane</keyword>
<protein>
    <submittedName>
        <fullName evidence="2">Uncharacterized protein</fullName>
    </submittedName>
</protein>
<reference evidence="2 3" key="1">
    <citation type="submission" date="2024-03" db="EMBL/GenBank/DDBJ databases">
        <title>Sulfurimonas sp. HSL3-1.</title>
        <authorList>
            <person name="Wang S."/>
        </authorList>
    </citation>
    <scope>NUCLEOTIDE SEQUENCE [LARGE SCALE GENOMIC DNA]</scope>
    <source>
        <strain evidence="2 3">HSL3-1</strain>
    </source>
</reference>
<keyword evidence="3" id="KW-1185">Reference proteome</keyword>
<sequence>MSIRGKALALLMAVNALSGYELTVESSSRQVYQGEPLQLVYRFAHTASDKGVDFRFAAPELAHFQLLQSHAEERNENGKELWEKTYVVAPLQGGELSSGTAAMNVAERTYTQDAWGQWMPSVTWQQHLFEPVTLFANPVPGGVQAVGDFALKAVIDRNTTESGEPVRLTLSLSGCGNLATAQPLRMAVAGVSVFDEGHTANAAWKDGCYYNEVNRTFALVGARDFTIPSVRFRSFDPATQRVVTAASLPMPVHVRAAVHSQQREIPKEETMTIWSLAAGSAAGFVLGVALTLLAVRRRSREERVRVDSLRTALVALFKHLDDPEAKKSAEAVEKYLYEAAEAPDSSKIATLLGRLKRGERKAR</sequence>
<evidence type="ECO:0000256" key="1">
    <source>
        <dbReference type="SAM" id="Phobius"/>
    </source>
</evidence>
<evidence type="ECO:0000313" key="3">
    <source>
        <dbReference type="Proteomes" id="UP001447842"/>
    </source>
</evidence>
<organism evidence="2 3">
    <name type="scientific">Sulfurimonas diazotrophicus</name>
    <dbReference type="NCBI Taxonomy" id="3131939"/>
    <lineage>
        <taxon>Bacteria</taxon>
        <taxon>Pseudomonadati</taxon>
        <taxon>Campylobacterota</taxon>
        <taxon>Epsilonproteobacteria</taxon>
        <taxon>Campylobacterales</taxon>
        <taxon>Sulfurimonadaceae</taxon>
        <taxon>Sulfurimonas</taxon>
    </lineage>
</organism>
<dbReference type="RefSeq" id="WP_345972215.1">
    <property type="nucleotide sequence ID" value="NZ_CP147920.1"/>
</dbReference>
<evidence type="ECO:0000313" key="2">
    <source>
        <dbReference type="EMBL" id="XAU14508.1"/>
    </source>
</evidence>
<keyword evidence="1" id="KW-1133">Transmembrane helix</keyword>
<dbReference type="Proteomes" id="UP001447842">
    <property type="component" value="Chromosome"/>
</dbReference>
<proteinExistence type="predicted"/>
<accession>A0ABZ3H7K1</accession>